<feature type="transmembrane region" description="Helical" evidence="7">
    <location>
        <begin position="335"/>
        <end position="357"/>
    </location>
</feature>
<dbReference type="Proteomes" id="UP000268973">
    <property type="component" value="Unassembled WGS sequence"/>
</dbReference>
<protein>
    <submittedName>
        <fullName evidence="10">EAL domain-containing protein</fullName>
    </submittedName>
</protein>
<dbReference type="Gene3D" id="3.30.450.20">
    <property type="entry name" value="PAS domain"/>
    <property type="match status" value="2"/>
</dbReference>
<evidence type="ECO:0000256" key="2">
    <source>
        <dbReference type="ARBA" id="ARBA00022475"/>
    </source>
</evidence>
<dbReference type="Pfam" id="PF00990">
    <property type="entry name" value="GGDEF"/>
    <property type="match status" value="1"/>
</dbReference>
<dbReference type="InterPro" id="IPR035919">
    <property type="entry name" value="EAL_sf"/>
</dbReference>
<evidence type="ECO:0000259" key="8">
    <source>
        <dbReference type="PROSITE" id="PS50883"/>
    </source>
</evidence>
<proteinExistence type="predicted"/>
<comment type="subcellular location">
    <subcellularLocation>
        <location evidence="1">Cell membrane</location>
        <topology evidence="1">Multi-pass membrane protein</topology>
    </subcellularLocation>
</comment>
<dbReference type="GO" id="GO:0005886">
    <property type="term" value="C:plasma membrane"/>
    <property type="evidence" value="ECO:0007669"/>
    <property type="project" value="UniProtKB-SubCell"/>
</dbReference>
<dbReference type="CDD" id="cd01949">
    <property type="entry name" value="GGDEF"/>
    <property type="match status" value="1"/>
</dbReference>
<dbReference type="SUPFAM" id="SSF55073">
    <property type="entry name" value="Nucleotide cyclase"/>
    <property type="match status" value="1"/>
</dbReference>
<dbReference type="CDD" id="cd01948">
    <property type="entry name" value="EAL"/>
    <property type="match status" value="1"/>
</dbReference>
<dbReference type="Pfam" id="PF00563">
    <property type="entry name" value="EAL"/>
    <property type="match status" value="1"/>
</dbReference>
<dbReference type="InterPro" id="IPR033480">
    <property type="entry name" value="sCache_2"/>
</dbReference>
<sequence>MVLMAIFITVVIAILINQNHYSLTKDIGSLRENFYSSERKSIQNRVINVAEQIESEKQRTETLLQEDVKQRVNEALSIANNLYKTHQGESPERLKQILLEALRPIRFNQGRGYYFIYDLDGTNIMHPILTHIEGKNLWDLQDVRGSYVIRDLANLAKNSQQAYHRWWWSKPEILNSEFDKIGYVAHFEPFNWFIGTGEYVVDVEQDIQRRLIARISDYQYEDDGYIFIMNSKGALLSHPNSSLIGVERLDAVDKTGKKYVKELIDTAKNGGGFVRYHSLYTPTGSSDSSKLSFVIYLPDWDWVIGTGVYLRPVEDFLSDREAQITERNQRELEQVILASVFGALALGIISLMIGNAVGKRFRRLKTQISSDFRQLESAKDQLQYQALHDSLTSLPNRAYLIDFIRQAISSSSQDNTLTAVMFVDLDDFKKVNDAFGHSIGDKLLTQVGQRFDALLRSNQLVSRFGGDEFVFCFPNLGSVSDAERIAASIREIFQSEIEVEGKVISSSCSIGVSLYPQDGLNPEDLIAKADTALYTSKARRKGKVLFFDESINKRVQYELTLEKQLRCAIKNDELYMVYQPQIELCSGKIESVEALLRWHNPELGHVSPVELIRKAEEIGLIHEIGQFVIRTACQTIVKACPNGDNALGLSINISPSQLIAKDFLSVLNTIIDEEKIDRQRITIEITENVLIDDLEIVTPILTQLREHGFAISLDDFGTGFSSLSYLCNLPINEIKIDRSFVDKMLINEQSDALIRAIIAIGKAHSMKVVAEGIETNEQNQHLLAHDCHLGQGYFYAKPLLIDDLMDFKQSNITTSCINK</sequence>
<evidence type="ECO:0000256" key="1">
    <source>
        <dbReference type="ARBA" id="ARBA00004651"/>
    </source>
</evidence>
<dbReference type="CDD" id="cd18774">
    <property type="entry name" value="PDC2_HK_sensor"/>
    <property type="match status" value="1"/>
</dbReference>
<organism evidence="10 11">
    <name type="scientific">Vibrio aquaticus</name>
    <dbReference type="NCBI Taxonomy" id="2496559"/>
    <lineage>
        <taxon>Bacteria</taxon>
        <taxon>Pseudomonadati</taxon>
        <taxon>Pseudomonadota</taxon>
        <taxon>Gammaproteobacteria</taxon>
        <taxon>Vibrionales</taxon>
        <taxon>Vibrionaceae</taxon>
        <taxon>Vibrio</taxon>
    </lineage>
</organism>
<keyword evidence="11" id="KW-1185">Reference proteome</keyword>
<dbReference type="SMART" id="SM01049">
    <property type="entry name" value="Cache_2"/>
    <property type="match status" value="2"/>
</dbReference>
<dbReference type="OrthoDB" id="1316910at2"/>
<dbReference type="PANTHER" id="PTHR44757:SF2">
    <property type="entry name" value="BIOFILM ARCHITECTURE MAINTENANCE PROTEIN MBAA"/>
    <property type="match status" value="1"/>
</dbReference>
<evidence type="ECO:0000313" key="11">
    <source>
        <dbReference type="Proteomes" id="UP000268973"/>
    </source>
</evidence>
<keyword evidence="2" id="KW-1003">Cell membrane</keyword>
<dbReference type="AlphaFoldDB" id="A0A432CYM5"/>
<dbReference type="InterPro" id="IPR043128">
    <property type="entry name" value="Rev_trsase/Diguanyl_cyclase"/>
</dbReference>
<keyword evidence="4 7" id="KW-1133">Transmembrane helix</keyword>
<feature type="domain" description="GGDEF" evidence="9">
    <location>
        <begin position="416"/>
        <end position="549"/>
    </location>
</feature>
<evidence type="ECO:0000256" key="3">
    <source>
        <dbReference type="ARBA" id="ARBA00022692"/>
    </source>
</evidence>
<evidence type="ECO:0000256" key="6">
    <source>
        <dbReference type="SAM" id="Coils"/>
    </source>
</evidence>
<reference evidence="10 11" key="1">
    <citation type="submission" date="2018-12" db="EMBL/GenBank/DDBJ databases">
        <title>Vibrio sp. isolated from China Sea.</title>
        <authorList>
            <person name="Li Y."/>
        </authorList>
    </citation>
    <scope>NUCLEOTIDE SEQUENCE [LARGE SCALE GENOMIC DNA]</scope>
    <source>
        <strain evidence="10 11">BEI207</strain>
    </source>
</reference>
<dbReference type="SMART" id="SM00052">
    <property type="entry name" value="EAL"/>
    <property type="match status" value="1"/>
</dbReference>
<dbReference type="SUPFAM" id="SSF141868">
    <property type="entry name" value="EAL domain-like"/>
    <property type="match status" value="1"/>
</dbReference>
<comment type="caution">
    <text evidence="10">The sequence shown here is derived from an EMBL/GenBank/DDBJ whole genome shotgun (WGS) entry which is preliminary data.</text>
</comment>
<dbReference type="EMBL" id="RXZH01000002">
    <property type="protein sequence ID" value="RTZ16923.1"/>
    <property type="molecule type" value="Genomic_DNA"/>
</dbReference>
<dbReference type="InterPro" id="IPR000160">
    <property type="entry name" value="GGDEF_dom"/>
</dbReference>
<gene>
    <name evidence="10" type="ORF">EJ063_06685</name>
</gene>
<name>A0A432CYM5_9VIBR</name>
<keyword evidence="3 7" id="KW-0812">Transmembrane</keyword>
<feature type="coiled-coil region" evidence="6">
    <location>
        <begin position="39"/>
        <end position="70"/>
    </location>
</feature>
<dbReference type="InterPro" id="IPR004010">
    <property type="entry name" value="Double_Cache_2"/>
</dbReference>
<evidence type="ECO:0000256" key="5">
    <source>
        <dbReference type="ARBA" id="ARBA00023136"/>
    </source>
</evidence>
<dbReference type="PROSITE" id="PS50887">
    <property type="entry name" value="GGDEF"/>
    <property type="match status" value="1"/>
</dbReference>
<dbReference type="InterPro" id="IPR029787">
    <property type="entry name" value="Nucleotide_cyclase"/>
</dbReference>
<dbReference type="Gene3D" id="3.30.70.270">
    <property type="match status" value="1"/>
</dbReference>
<accession>A0A432CYM5</accession>
<feature type="domain" description="EAL" evidence="8">
    <location>
        <begin position="558"/>
        <end position="812"/>
    </location>
</feature>
<evidence type="ECO:0000256" key="7">
    <source>
        <dbReference type="SAM" id="Phobius"/>
    </source>
</evidence>
<dbReference type="PANTHER" id="PTHR44757">
    <property type="entry name" value="DIGUANYLATE CYCLASE DGCP"/>
    <property type="match status" value="1"/>
</dbReference>
<dbReference type="Pfam" id="PF08269">
    <property type="entry name" value="dCache_2"/>
    <property type="match status" value="1"/>
</dbReference>
<evidence type="ECO:0000313" key="10">
    <source>
        <dbReference type="EMBL" id="RTZ16923.1"/>
    </source>
</evidence>
<dbReference type="InterPro" id="IPR052155">
    <property type="entry name" value="Biofilm_reg_signaling"/>
</dbReference>
<dbReference type="SMART" id="SM00267">
    <property type="entry name" value="GGDEF"/>
    <property type="match status" value="1"/>
</dbReference>
<dbReference type="NCBIfam" id="TIGR00254">
    <property type="entry name" value="GGDEF"/>
    <property type="match status" value="1"/>
</dbReference>
<evidence type="ECO:0000259" key="9">
    <source>
        <dbReference type="PROSITE" id="PS50887"/>
    </source>
</evidence>
<evidence type="ECO:0000256" key="4">
    <source>
        <dbReference type="ARBA" id="ARBA00022989"/>
    </source>
</evidence>
<keyword evidence="6" id="KW-0175">Coiled coil</keyword>
<dbReference type="Gene3D" id="3.20.20.450">
    <property type="entry name" value="EAL domain"/>
    <property type="match status" value="1"/>
</dbReference>
<dbReference type="InterPro" id="IPR001633">
    <property type="entry name" value="EAL_dom"/>
</dbReference>
<keyword evidence="5 7" id="KW-0472">Membrane</keyword>
<dbReference type="PROSITE" id="PS50883">
    <property type="entry name" value="EAL"/>
    <property type="match status" value="1"/>
</dbReference>